<evidence type="ECO:0000313" key="3">
    <source>
        <dbReference type="EMBL" id="MFC4832066.1"/>
    </source>
</evidence>
<accession>A0ABV9RD14</accession>
<evidence type="ECO:0000256" key="1">
    <source>
        <dbReference type="ARBA" id="ARBA00006484"/>
    </source>
</evidence>
<dbReference type="PROSITE" id="PS00061">
    <property type="entry name" value="ADH_SHORT"/>
    <property type="match status" value="1"/>
</dbReference>
<dbReference type="RefSeq" id="WP_274189806.1">
    <property type="nucleotide sequence ID" value="NZ_BAABHN010000013.1"/>
</dbReference>
<dbReference type="InterPro" id="IPR020904">
    <property type="entry name" value="Sc_DH/Rdtase_CS"/>
</dbReference>
<dbReference type="SUPFAM" id="SSF51735">
    <property type="entry name" value="NAD(P)-binding Rossmann-fold domains"/>
    <property type="match status" value="1"/>
</dbReference>
<evidence type="ECO:0000256" key="2">
    <source>
        <dbReference type="ARBA" id="ARBA00023002"/>
    </source>
</evidence>
<keyword evidence="2" id="KW-0560">Oxidoreductase</keyword>
<dbReference type="InterPro" id="IPR002347">
    <property type="entry name" value="SDR_fam"/>
</dbReference>
<dbReference type="PANTHER" id="PTHR24321">
    <property type="entry name" value="DEHYDROGENASES, SHORT CHAIN"/>
    <property type="match status" value="1"/>
</dbReference>
<proteinExistence type="inferred from homology"/>
<dbReference type="Pfam" id="PF13561">
    <property type="entry name" value="adh_short_C2"/>
    <property type="match status" value="1"/>
</dbReference>
<dbReference type="PRINTS" id="PR00081">
    <property type="entry name" value="GDHRDH"/>
</dbReference>
<dbReference type="InterPro" id="IPR036291">
    <property type="entry name" value="NAD(P)-bd_dom_sf"/>
</dbReference>
<dbReference type="EMBL" id="JBHSIM010000013">
    <property type="protein sequence ID" value="MFC4832066.1"/>
    <property type="molecule type" value="Genomic_DNA"/>
</dbReference>
<evidence type="ECO:0000313" key="4">
    <source>
        <dbReference type="Proteomes" id="UP001595909"/>
    </source>
</evidence>
<comment type="caution">
    <text evidence="3">The sequence shown here is derived from an EMBL/GenBank/DDBJ whole genome shotgun (WGS) entry which is preliminary data.</text>
</comment>
<name>A0ABV9RD14_9PSEU</name>
<dbReference type="CDD" id="cd05233">
    <property type="entry name" value="SDR_c"/>
    <property type="match status" value="1"/>
</dbReference>
<reference evidence="4" key="1">
    <citation type="journal article" date="2019" name="Int. J. Syst. Evol. Microbiol.">
        <title>The Global Catalogue of Microorganisms (GCM) 10K type strain sequencing project: providing services to taxonomists for standard genome sequencing and annotation.</title>
        <authorList>
            <consortium name="The Broad Institute Genomics Platform"/>
            <consortium name="The Broad Institute Genome Sequencing Center for Infectious Disease"/>
            <person name="Wu L."/>
            <person name="Ma J."/>
        </authorList>
    </citation>
    <scope>NUCLEOTIDE SEQUENCE [LARGE SCALE GENOMIC DNA]</scope>
    <source>
        <strain evidence="4">CCUG 50347</strain>
    </source>
</reference>
<dbReference type="Proteomes" id="UP001595909">
    <property type="component" value="Unassembled WGS sequence"/>
</dbReference>
<keyword evidence="4" id="KW-1185">Reference proteome</keyword>
<gene>
    <name evidence="3" type="ORF">ACFPEL_06555</name>
</gene>
<protein>
    <submittedName>
        <fullName evidence="3">SDR family oxidoreductase</fullName>
    </submittedName>
</protein>
<sequence>MVISSLAAMHAQPGIAHYSAAKAGLVAMVRVMAAEWAPHGVRVNTVHPTTTATPMALNDATYRTFRPDLDEPAREDFEEAARTLNRLPVALIEPADVTEAVLHLVADSGRHVTGTTMVIDAGARL</sequence>
<dbReference type="PANTHER" id="PTHR24321:SF8">
    <property type="entry name" value="ESTRADIOL 17-BETA-DEHYDROGENASE 8-RELATED"/>
    <property type="match status" value="1"/>
</dbReference>
<dbReference type="Gene3D" id="3.40.50.720">
    <property type="entry name" value="NAD(P)-binding Rossmann-like Domain"/>
    <property type="match status" value="1"/>
</dbReference>
<organism evidence="3 4">
    <name type="scientific">Actinomycetospora chibensis</name>
    <dbReference type="NCBI Taxonomy" id="663606"/>
    <lineage>
        <taxon>Bacteria</taxon>
        <taxon>Bacillati</taxon>
        <taxon>Actinomycetota</taxon>
        <taxon>Actinomycetes</taxon>
        <taxon>Pseudonocardiales</taxon>
        <taxon>Pseudonocardiaceae</taxon>
        <taxon>Actinomycetospora</taxon>
    </lineage>
</organism>
<comment type="similarity">
    <text evidence="1">Belongs to the short-chain dehydrogenases/reductases (SDR) family.</text>
</comment>